<evidence type="ECO:0000256" key="5">
    <source>
        <dbReference type="SAM" id="Phobius"/>
    </source>
</evidence>
<dbReference type="Gene3D" id="3.30.1490.10">
    <property type="match status" value="1"/>
</dbReference>
<dbReference type="EMBL" id="MK086007">
    <property type="protein sequence ID" value="QBX98793.1"/>
    <property type="molecule type" value="Genomic_DNA"/>
</dbReference>
<accession>A0A4D6C7G3</accession>
<dbReference type="RefSeq" id="YP_009647112.1">
    <property type="nucleotide sequence ID" value="NC_042601.1"/>
</dbReference>
<evidence type="ECO:0000256" key="4">
    <source>
        <dbReference type="RuleBase" id="RU003660"/>
    </source>
</evidence>
<dbReference type="PROSITE" id="PS00053">
    <property type="entry name" value="RIBOSOMAL_S8"/>
    <property type="match status" value="1"/>
</dbReference>
<dbReference type="Pfam" id="PF00410">
    <property type="entry name" value="Ribosomal_S8"/>
    <property type="match status" value="1"/>
</dbReference>
<organism evidence="6">
    <name type="scientific">Chloroparvula japonica</name>
    <dbReference type="NCBI Taxonomy" id="1411623"/>
    <lineage>
        <taxon>Eukaryota</taxon>
        <taxon>Viridiplantae</taxon>
        <taxon>Chlorophyta</taxon>
        <taxon>Chloropicophyceae</taxon>
        <taxon>Chloropicales</taxon>
        <taxon>Chloropicaceae</taxon>
        <taxon>Chloroparvula</taxon>
    </lineage>
</organism>
<dbReference type="GO" id="GO:1990904">
    <property type="term" value="C:ribonucleoprotein complex"/>
    <property type="evidence" value="ECO:0007669"/>
    <property type="project" value="UniProtKB-KW"/>
</dbReference>
<feature type="transmembrane region" description="Helical" evidence="5">
    <location>
        <begin position="21"/>
        <end position="46"/>
    </location>
</feature>
<dbReference type="GeneID" id="40513510"/>
<dbReference type="InterPro" id="IPR035987">
    <property type="entry name" value="Ribosomal_uS8_sf"/>
</dbReference>
<dbReference type="GO" id="GO:0005840">
    <property type="term" value="C:ribosome"/>
    <property type="evidence" value="ECO:0007669"/>
    <property type="project" value="UniProtKB-KW"/>
</dbReference>
<protein>
    <submittedName>
        <fullName evidence="6">Ribosomal protein S8</fullName>
    </submittedName>
</protein>
<dbReference type="PANTHER" id="PTHR11758">
    <property type="entry name" value="40S RIBOSOMAL PROTEIN S15A"/>
    <property type="match status" value="1"/>
</dbReference>
<reference evidence="6" key="1">
    <citation type="journal article" date="2019" name="Genome Biol. Evol.">
        <title>Tracing the Evolution of the Plastome and Mitogenome in the Chloropicophyceae Uncovered Convergent tRNA Gene Losses and a Variant Plastid Genetic Code.</title>
        <authorList>
            <person name="Turmel M."/>
            <person name="Dos Santos A.L."/>
            <person name="Otis C."/>
            <person name="Sergerie R."/>
            <person name="Lemieux C."/>
        </authorList>
    </citation>
    <scope>NUCLEOTIDE SEQUENCE</scope>
</reference>
<sequence>MSVKSNLFSSLTNAQHRGKPFVLVPASNWVGSFLSLLMAHGLILGFQTHPQPGRGPTYIVRLKSSRAWSKIKTLSSPGKRVYMSAKKLPRSKNGLGLYVVSTKYGLLTDAQARTQRVGGEVVCEVCI</sequence>
<gene>
    <name evidence="6" type="primary">rps8</name>
</gene>
<dbReference type="FunFam" id="3.30.1490.10:FF:000001">
    <property type="entry name" value="30S ribosomal protein S8"/>
    <property type="match status" value="1"/>
</dbReference>
<evidence type="ECO:0000256" key="2">
    <source>
        <dbReference type="ARBA" id="ARBA00022980"/>
    </source>
</evidence>
<keyword evidence="5" id="KW-0472">Membrane</keyword>
<dbReference type="InterPro" id="IPR047863">
    <property type="entry name" value="Ribosomal_uS8_CS"/>
</dbReference>
<name>A0A4D6C7G3_9CHLO</name>
<evidence type="ECO:0000256" key="3">
    <source>
        <dbReference type="ARBA" id="ARBA00023274"/>
    </source>
</evidence>
<evidence type="ECO:0000256" key="1">
    <source>
        <dbReference type="ARBA" id="ARBA00006471"/>
    </source>
</evidence>
<dbReference type="InterPro" id="IPR000630">
    <property type="entry name" value="Ribosomal_uS8"/>
</dbReference>
<comment type="similarity">
    <text evidence="1 4">Belongs to the universal ribosomal protein uS8 family.</text>
</comment>
<dbReference type="GO" id="GO:0003735">
    <property type="term" value="F:structural constituent of ribosome"/>
    <property type="evidence" value="ECO:0007669"/>
    <property type="project" value="InterPro"/>
</dbReference>
<evidence type="ECO:0000313" key="6">
    <source>
        <dbReference type="EMBL" id="QBX98793.1"/>
    </source>
</evidence>
<dbReference type="GO" id="GO:0005737">
    <property type="term" value="C:cytoplasm"/>
    <property type="evidence" value="ECO:0007669"/>
    <property type="project" value="UniProtKB-ARBA"/>
</dbReference>
<dbReference type="SUPFAM" id="SSF56047">
    <property type="entry name" value="Ribosomal protein S8"/>
    <property type="match status" value="1"/>
</dbReference>
<geneLocation type="mitochondrion" evidence="6"/>
<keyword evidence="5" id="KW-1133">Transmembrane helix</keyword>
<keyword evidence="6" id="KW-0496">Mitochondrion</keyword>
<dbReference type="Gene3D" id="3.30.1370.30">
    <property type="match status" value="1"/>
</dbReference>
<keyword evidence="3 4" id="KW-0687">Ribonucleoprotein</keyword>
<dbReference type="AlphaFoldDB" id="A0A4D6C7G3"/>
<proteinExistence type="inferred from homology"/>
<keyword evidence="5" id="KW-0812">Transmembrane</keyword>
<dbReference type="GO" id="GO:0006412">
    <property type="term" value="P:translation"/>
    <property type="evidence" value="ECO:0007669"/>
    <property type="project" value="InterPro"/>
</dbReference>
<keyword evidence="2 4" id="KW-0689">Ribosomal protein</keyword>